<keyword evidence="4" id="KW-1185">Reference proteome</keyword>
<evidence type="ECO:0000313" key="4">
    <source>
        <dbReference type="Proteomes" id="UP001595629"/>
    </source>
</evidence>
<proteinExistence type="predicted"/>
<comment type="caution">
    <text evidence="3">The sequence shown here is derived from an EMBL/GenBank/DDBJ whole genome shotgun (WGS) entry which is preliminary data.</text>
</comment>
<dbReference type="RefSeq" id="WP_386735040.1">
    <property type="nucleotide sequence ID" value="NZ_JBHRXI010000010.1"/>
</dbReference>
<reference evidence="4" key="1">
    <citation type="journal article" date="2019" name="Int. J. Syst. Evol. Microbiol.">
        <title>The Global Catalogue of Microorganisms (GCM) 10K type strain sequencing project: providing services to taxonomists for standard genome sequencing and annotation.</title>
        <authorList>
            <consortium name="The Broad Institute Genomics Platform"/>
            <consortium name="The Broad Institute Genome Sequencing Center for Infectious Disease"/>
            <person name="Wu L."/>
            <person name="Ma J."/>
        </authorList>
    </citation>
    <scope>NUCLEOTIDE SEQUENCE [LARGE SCALE GENOMIC DNA]</scope>
    <source>
        <strain evidence="4">KCTC 42911</strain>
    </source>
</reference>
<feature type="region of interest" description="Disordered" evidence="1">
    <location>
        <begin position="25"/>
        <end position="55"/>
    </location>
</feature>
<feature type="domain" description="SH3b" evidence="2">
    <location>
        <begin position="159"/>
        <end position="223"/>
    </location>
</feature>
<gene>
    <name evidence="3" type="ORF">ACFORG_08765</name>
</gene>
<dbReference type="EMBL" id="JBHRXI010000010">
    <property type="protein sequence ID" value="MFC3613845.1"/>
    <property type="molecule type" value="Genomic_DNA"/>
</dbReference>
<feature type="compositionally biased region" description="Basic and acidic residues" evidence="1">
    <location>
        <begin position="25"/>
        <end position="43"/>
    </location>
</feature>
<dbReference type="InterPro" id="IPR003646">
    <property type="entry name" value="SH3-like_bac-type"/>
</dbReference>
<evidence type="ECO:0000256" key="1">
    <source>
        <dbReference type="SAM" id="MobiDB-lite"/>
    </source>
</evidence>
<accession>A0ABV7TEZ1</accession>
<dbReference type="SMART" id="SM00287">
    <property type="entry name" value="SH3b"/>
    <property type="match status" value="1"/>
</dbReference>
<dbReference type="Proteomes" id="UP001595629">
    <property type="component" value="Unassembled WGS sequence"/>
</dbReference>
<dbReference type="Pfam" id="PF08239">
    <property type="entry name" value="SH3_3"/>
    <property type="match status" value="1"/>
</dbReference>
<evidence type="ECO:0000313" key="3">
    <source>
        <dbReference type="EMBL" id="MFC3613845.1"/>
    </source>
</evidence>
<name>A0ABV7TEZ1_9RHOB</name>
<dbReference type="PROSITE" id="PS51781">
    <property type="entry name" value="SH3B"/>
    <property type="match status" value="1"/>
</dbReference>
<evidence type="ECO:0000259" key="2">
    <source>
        <dbReference type="PROSITE" id="PS51781"/>
    </source>
</evidence>
<organism evidence="3 4">
    <name type="scientific">Lutimaribacter marinistellae</name>
    <dbReference type="NCBI Taxonomy" id="1820329"/>
    <lineage>
        <taxon>Bacteria</taxon>
        <taxon>Pseudomonadati</taxon>
        <taxon>Pseudomonadota</taxon>
        <taxon>Alphaproteobacteria</taxon>
        <taxon>Rhodobacterales</taxon>
        <taxon>Roseobacteraceae</taxon>
        <taxon>Lutimaribacter</taxon>
    </lineage>
</organism>
<protein>
    <submittedName>
        <fullName evidence="3">SH3 domain-containing protein</fullName>
    </submittedName>
</protein>
<sequence length="224" mass="24254">MPKYIIVSFLFLGLAFYELSGGADFEPRGTRPAAEERVARAEPVEPVTKRAPKQDRAQDIVAKQVISTRNAPAVAADDNTELTTAEANSEGLLRVAAGYNTDFGFDSDPTRTITLASLGQTTTSLQVVRDSPLRNRQVATPAAAEYVSPGAATTPEVQRDIREVTGTRVNMRMGPGTNYPVITRLNLGHEVEVLESGNGWLRLRVLPEQTVGWISASLVSDKTD</sequence>
<dbReference type="Gene3D" id="2.30.30.40">
    <property type="entry name" value="SH3 Domains"/>
    <property type="match status" value="1"/>
</dbReference>